<sequence>MAYQRKTTEIVRSLAYLRFRRRLLSGLLTMAAIAIVVVAWQLHTSYIDREAGLRRQTQHFARAMEAHVLYAIQFADLSLIGFSNAIKVLPPESSADTISTLLSSRSSSFTHDFWISFIDANGKGVATSNQLPITGVDYTDRDYFLFHKNGAGTSPYQLYISGPSLGKVSNQKLLFISRRVEDKQGRFLGIIVAPLDITRFAAVFENSRITDDVSISLIHRNGRLIARAPHVEAAFNLDLSDSILFAYLKKTPTGTFRAASKVDQISRVFSYRALDPLPLIITVGGTDKDAVWFASPTFIISSIGLALLLLLILLSGMFALKSYAKLEERELRYRQLYSSSREMEAKLSASEERLRLIADNLPIMITYVDCKERYTFTNRLFDQVFEISEQAALGKSVEEVVGPAAYAISRPHLHKALTGQMVYFERPLETSKGVRWDGISYVPDFSPVGQVRGLFVMAEDITARRASEATMKLATLMYENSSEGMMVTDADGKILSVNPAFSRLSGYTEDEVKGHWAYELTSGRQDQDFFRRMQNALRNTGEWEGEVWHQNKQGEHYLVSLRFNAVFDENGQAYRRVALFCDITKKKATEELIWRQANFDALTGLPNRRMFQERMRQEIRKAERSGLPMALVFIDLDGFKAVNDTFGHSMGDQLLKEAANRLIHCVRGTDVVSRLGGDEFTVIAGELKDNGDVQRIAQEILSSLAAPFQLGQETAHISASIGIALFPDDATDPEILLKNADQAMYFAKQHGRNCYHYFGSSLPVDKSMDIHRARCE</sequence>
<dbReference type="EMBL" id="WWCU01000001">
    <property type="protein sequence ID" value="MYN05868.1"/>
    <property type="molecule type" value="Genomic_DNA"/>
</dbReference>
<evidence type="ECO:0000256" key="5">
    <source>
        <dbReference type="ARBA" id="ARBA00023136"/>
    </source>
</evidence>
<feature type="domain" description="PAS" evidence="7">
    <location>
        <begin position="350"/>
        <end position="420"/>
    </location>
</feature>
<dbReference type="GO" id="GO:0003824">
    <property type="term" value="F:catalytic activity"/>
    <property type="evidence" value="ECO:0007669"/>
    <property type="project" value="UniProtKB-ARBA"/>
</dbReference>
<keyword evidence="11" id="KW-1185">Reference proteome</keyword>
<dbReference type="CDD" id="cd12914">
    <property type="entry name" value="PDC1_DGC_like"/>
    <property type="match status" value="1"/>
</dbReference>
<dbReference type="InterPro" id="IPR052163">
    <property type="entry name" value="DGC-Regulatory_Protein"/>
</dbReference>
<feature type="domain" description="PAS" evidence="7">
    <location>
        <begin position="470"/>
        <end position="540"/>
    </location>
</feature>
<evidence type="ECO:0000313" key="10">
    <source>
        <dbReference type="EMBL" id="MYN05868.1"/>
    </source>
</evidence>
<feature type="transmembrane region" description="Helical" evidence="6">
    <location>
        <begin position="21"/>
        <end position="42"/>
    </location>
</feature>
<comment type="caution">
    <text evidence="10">The sequence shown here is derived from an EMBL/GenBank/DDBJ whole genome shotgun (WGS) entry which is preliminary data.</text>
</comment>
<gene>
    <name evidence="10" type="ORF">GTP77_00785</name>
</gene>
<dbReference type="PROSITE" id="PS50112">
    <property type="entry name" value="PAS"/>
    <property type="match status" value="2"/>
</dbReference>
<feature type="domain" description="GGDEF" evidence="9">
    <location>
        <begin position="627"/>
        <end position="760"/>
    </location>
</feature>
<proteinExistence type="predicted"/>
<dbReference type="SUPFAM" id="SSF55785">
    <property type="entry name" value="PYP-like sensor domain (PAS domain)"/>
    <property type="match status" value="2"/>
</dbReference>
<dbReference type="SMART" id="SM00091">
    <property type="entry name" value="PAS"/>
    <property type="match status" value="2"/>
</dbReference>
<dbReference type="Gene3D" id="3.30.70.270">
    <property type="match status" value="1"/>
</dbReference>
<accession>A0A7X4H6Z7</accession>
<keyword evidence="3 6" id="KW-0812">Transmembrane</keyword>
<dbReference type="InterPro" id="IPR000700">
    <property type="entry name" value="PAS-assoc_C"/>
</dbReference>
<organism evidence="10 11">
    <name type="scientific">Pseudoduganella aquatica</name>
    <dbReference type="NCBI Taxonomy" id="2660641"/>
    <lineage>
        <taxon>Bacteria</taxon>
        <taxon>Pseudomonadati</taxon>
        <taxon>Pseudomonadota</taxon>
        <taxon>Betaproteobacteria</taxon>
        <taxon>Burkholderiales</taxon>
        <taxon>Oxalobacteraceae</taxon>
        <taxon>Telluria group</taxon>
        <taxon>Pseudoduganella</taxon>
    </lineage>
</organism>
<evidence type="ECO:0000259" key="9">
    <source>
        <dbReference type="PROSITE" id="PS50887"/>
    </source>
</evidence>
<reference evidence="10 11" key="1">
    <citation type="submission" date="2019-12" db="EMBL/GenBank/DDBJ databases">
        <title>Novel species isolated from a subtropical stream in China.</title>
        <authorList>
            <person name="Lu H."/>
        </authorList>
    </citation>
    <scope>NUCLEOTIDE SEQUENCE [LARGE SCALE GENOMIC DNA]</scope>
    <source>
        <strain evidence="10 11">FT127W</strain>
    </source>
</reference>
<dbReference type="Pfam" id="PF00990">
    <property type="entry name" value="GGDEF"/>
    <property type="match status" value="1"/>
</dbReference>
<dbReference type="InterPro" id="IPR013656">
    <property type="entry name" value="PAS_4"/>
</dbReference>
<evidence type="ECO:0000256" key="3">
    <source>
        <dbReference type="ARBA" id="ARBA00022692"/>
    </source>
</evidence>
<comment type="subcellular location">
    <subcellularLocation>
        <location evidence="1">Cell membrane</location>
        <topology evidence="1">Multi-pass membrane protein</topology>
    </subcellularLocation>
</comment>
<dbReference type="PROSITE" id="PS50887">
    <property type="entry name" value="GGDEF"/>
    <property type="match status" value="1"/>
</dbReference>
<dbReference type="InterPro" id="IPR000160">
    <property type="entry name" value="GGDEF_dom"/>
</dbReference>
<evidence type="ECO:0000256" key="2">
    <source>
        <dbReference type="ARBA" id="ARBA00022475"/>
    </source>
</evidence>
<keyword evidence="2" id="KW-1003">Cell membrane</keyword>
<dbReference type="SUPFAM" id="SSF55073">
    <property type="entry name" value="Nucleotide cyclase"/>
    <property type="match status" value="1"/>
</dbReference>
<name>A0A7X4H6Z7_9BURK</name>
<dbReference type="Proteomes" id="UP000450676">
    <property type="component" value="Unassembled WGS sequence"/>
</dbReference>
<dbReference type="InterPro" id="IPR035965">
    <property type="entry name" value="PAS-like_dom_sf"/>
</dbReference>
<dbReference type="RefSeq" id="WP_161070262.1">
    <property type="nucleotide sequence ID" value="NZ_WWCU01000001.1"/>
</dbReference>
<protein>
    <submittedName>
        <fullName evidence="10">Diguanylate cyclase</fullName>
    </submittedName>
</protein>
<dbReference type="CDD" id="cd00130">
    <property type="entry name" value="PAS"/>
    <property type="match status" value="1"/>
</dbReference>
<evidence type="ECO:0000259" key="7">
    <source>
        <dbReference type="PROSITE" id="PS50112"/>
    </source>
</evidence>
<dbReference type="CDD" id="cd12915">
    <property type="entry name" value="PDC2_DGC_like"/>
    <property type="match status" value="1"/>
</dbReference>
<dbReference type="NCBIfam" id="TIGR00229">
    <property type="entry name" value="sensory_box"/>
    <property type="match status" value="2"/>
</dbReference>
<feature type="transmembrane region" description="Helical" evidence="6">
    <location>
        <begin position="298"/>
        <end position="320"/>
    </location>
</feature>
<dbReference type="InterPro" id="IPR043128">
    <property type="entry name" value="Rev_trsase/Diguanyl_cyclase"/>
</dbReference>
<dbReference type="CDD" id="cd01949">
    <property type="entry name" value="GGDEF"/>
    <property type="match status" value="1"/>
</dbReference>
<dbReference type="AlphaFoldDB" id="A0A7X4H6Z7"/>
<dbReference type="PANTHER" id="PTHR46663">
    <property type="entry name" value="DIGUANYLATE CYCLASE DGCT-RELATED"/>
    <property type="match status" value="1"/>
</dbReference>
<dbReference type="PANTHER" id="PTHR46663:SF3">
    <property type="entry name" value="SLL0267 PROTEIN"/>
    <property type="match status" value="1"/>
</dbReference>
<dbReference type="PROSITE" id="PS50113">
    <property type="entry name" value="PAC"/>
    <property type="match status" value="1"/>
</dbReference>
<evidence type="ECO:0000256" key="6">
    <source>
        <dbReference type="SAM" id="Phobius"/>
    </source>
</evidence>
<dbReference type="FunFam" id="3.30.70.270:FF:000001">
    <property type="entry name" value="Diguanylate cyclase domain protein"/>
    <property type="match status" value="1"/>
</dbReference>
<keyword evidence="5 6" id="KW-0472">Membrane</keyword>
<keyword evidence="4 6" id="KW-1133">Transmembrane helix</keyword>
<evidence type="ECO:0000256" key="4">
    <source>
        <dbReference type="ARBA" id="ARBA00022989"/>
    </source>
</evidence>
<dbReference type="SMART" id="SM00267">
    <property type="entry name" value="GGDEF"/>
    <property type="match status" value="1"/>
</dbReference>
<dbReference type="Pfam" id="PF08448">
    <property type="entry name" value="PAS_4"/>
    <property type="match status" value="1"/>
</dbReference>
<dbReference type="GO" id="GO:0005886">
    <property type="term" value="C:plasma membrane"/>
    <property type="evidence" value="ECO:0007669"/>
    <property type="project" value="UniProtKB-SubCell"/>
</dbReference>
<dbReference type="Pfam" id="PF02743">
    <property type="entry name" value="dCache_1"/>
    <property type="match status" value="1"/>
</dbReference>
<dbReference type="InterPro" id="IPR000014">
    <property type="entry name" value="PAS"/>
</dbReference>
<dbReference type="Pfam" id="PF13426">
    <property type="entry name" value="PAS_9"/>
    <property type="match status" value="1"/>
</dbReference>
<dbReference type="InterPro" id="IPR029787">
    <property type="entry name" value="Nucleotide_cyclase"/>
</dbReference>
<evidence type="ECO:0000259" key="8">
    <source>
        <dbReference type="PROSITE" id="PS50113"/>
    </source>
</evidence>
<feature type="domain" description="PAC" evidence="8">
    <location>
        <begin position="543"/>
        <end position="595"/>
    </location>
</feature>
<evidence type="ECO:0000313" key="11">
    <source>
        <dbReference type="Proteomes" id="UP000450676"/>
    </source>
</evidence>
<dbReference type="NCBIfam" id="TIGR00254">
    <property type="entry name" value="GGDEF"/>
    <property type="match status" value="1"/>
</dbReference>
<evidence type="ECO:0000256" key="1">
    <source>
        <dbReference type="ARBA" id="ARBA00004651"/>
    </source>
</evidence>
<dbReference type="InterPro" id="IPR033479">
    <property type="entry name" value="dCache_1"/>
</dbReference>
<dbReference type="Gene3D" id="3.30.450.20">
    <property type="entry name" value="PAS domain"/>
    <property type="match status" value="4"/>
</dbReference>